<dbReference type="InterPro" id="IPR037401">
    <property type="entry name" value="SnoaL-like"/>
</dbReference>
<dbReference type="SUPFAM" id="SSF54427">
    <property type="entry name" value="NTF2-like"/>
    <property type="match status" value="1"/>
</dbReference>
<dbReference type="EMBL" id="FWFV01000010">
    <property type="protein sequence ID" value="SLN62624.1"/>
    <property type="molecule type" value="Genomic_DNA"/>
</dbReference>
<dbReference type="OrthoDB" id="7844074at2"/>
<dbReference type="Pfam" id="PF12680">
    <property type="entry name" value="SnoaL_2"/>
    <property type="match status" value="1"/>
</dbReference>
<protein>
    <submittedName>
        <fullName evidence="2">SnoaL-like polyketide cyclase</fullName>
    </submittedName>
</protein>
<dbReference type="RefSeq" id="WP_085855103.1">
    <property type="nucleotide sequence ID" value="NZ_FOPF01000011.1"/>
</dbReference>
<dbReference type="AlphaFoldDB" id="A0A1Y5TFI7"/>
<feature type="domain" description="SnoaL-like" evidence="1">
    <location>
        <begin position="9"/>
        <end position="109"/>
    </location>
</feature>
<evidence type="ECO:0000313" key="2">
    <source>
        <dbReference type="EMBL" id="SLN62624.1"/>
    </source>
</evidence>
<dbReference type="InterPro" id="IPR032710">
    <property type="entry name" value="NTF2-like_dom_sf"/>
</dbReference>
<reference evidence="2 3" key="1">
    <citation type="submission" date="2017-03" db="EMBL/GenBank/DDBJ databases">
        <authorList>
            <person name="Afonso C.L."/>
            <person name="Miller P.J."/>
            <person name="Scott M.A."/>
            <person name="Spackman E."/>
            <person name="Goraichik I."/>
            <person name="Dimitrov K.M."/>
            <person name="Suarez D.L."/>
            <person name="Swayne D.E."/>
        </authorList>
    </citation>
    <scope>NUCLEOTIDE SEQUENCE [LARGE SCALE GENOMIC DNA]</scope>
    <source>
        <strain evidence="2 3">CECT 7066</strain>
    </source>
</reference>
<dbReference type="Gene3D" id="3.10.450.50">
    <property type="match status" value="1"/>
</dbReference>
<sequence length="141" mass="15938">MTHEEFILKFYETVWSGGDIAAIDEFFAPTATLDGFAHDMSLRPEDLVVFTQGLLRLIEQPRFEILHILSRDDQVAALVRCSARCARTGNEASITAQIMLRFVDGKIVEAYNHYDMVALFIALGLMPPDTLERMLAVHPLR</sequence>
<dbReference type="STRING" id="315423.SAMN04488020_11147"/>
<organism evidence="2 3">
    <name type="scientific">Palleronia marisminoris</name>
    <dbReference type="NCBI Taxonomy" id="315423"/>
    <lineage>
        <taxon>Bacteria</taxon>
        <taxon>Pseudomonadati</taxon>
        <taxon>Pseudomonadota</taxon>
        <taxon>Alphaproteobacteria</taxon>
        <taxon>Rhodobacterales</taxon>
        <taxon>Roseobacteraceae</taxon>
        <taxon>Palleronia</taxon>
    </lineage>
</organism>
<name>A0A1Y5TFI7_9RHOB</name>
<evidence type="ECO:0000259" key="1">
    <source>
        <dbReference type="Pfam" id="PF12680"/>
    </source>
</evidence>
<accession>A0A1Y5TFI7</accession>
<gene>
    <name evidence="2" type="ORF">PAM7066_03122</name>
</gene>
<evidence type="ECO:0000313" key="3">
    <source>
        <dbReference type="Proteomes" id="UP000193870"/>
    </source>
</evidence>
<dbReference type="Proteomes" id="UP000193870">
    <property type="component" value="Unassembled WGS sequence"/>
</dbReference>
<keyword evidence="3" id="KW-1185">Reference proteome</keyword>
<proteinExistence type="predicted"/>